<sequence length="424" mass="50249">MVVNKRNFYIIRKSNGVVWNFLCDENMGIIYRILIDDRWSDYNMLTNSYVDDFYIALLPNDFIYILYKDLSGNIMLKIHDGLKWSKEKIIQSFQNPMLEINFKSISLKNEIHIVYCILNKKSKNITMFHQKIDESLKLSDSKIIDTINFSNNLSFNLSVLKNHDLFIVYEKPINGYNLGYRILNKENGRWSNFYIIDENKEPLKDYSFLPLNNTLCVLAIKKEERTNSLLFYEGNLSNFKCNKIFEGNNLTSCSLAMIGDKPFGSWINSNDIYYNFFIKDAESIIVSPYREILPYVQVIKAKYISKDFHEIYLRHEDDLAFLMDIENYSPTLNKYIINCMKENCEKITYYIDTIDKLKKVNLSQANKLNSIREEFKIFNDNKHLLAESINFLQKNLADKEEEIKKLNEKIESLNSPLKRFFKWD</sequence>
<evidence type="ECO:0000256" key="1">
    <source>
        <dbReference type="SAM" id="Coils"/>
    </source>
</evidence>
<organism evidence="2 3">
    <name type="scientific">Clostridium liquoris</name>
    <dbReference type="NCBI Taxonomy" id="1289519"/>
    <lineage>
        <taxon>Bacteria</taxon>
        <taxon>Bacillati</taxon>
        <taxon>Bacillota</taxon>
        <taxon>Clostridia</taxon>
        <taxon>Eubacteriales</taxon>
        <taxon>Clostridiaceae</taxon>
        <taxon>Clostridium</taxon>
    </lineage>
</organism>
<keyword evidence="3" id="KW-1185">Reference proteome</keyword>
<keyword evidence="1" id="KW-0175">Coiled coil</keyword>
<dbReference type="AlphaFoldDB" id="A0A2T0B7V5"/>
<gene>
    <name evidence="2" type="ORF">CLLI_06680</name>
</gene>
<dbReference type="Proteomes" id="UP000239706">
    <property type="component" value="Unassembled WGS sequence"/>
</dbReference>
<dbReference type="OrthoDB" id="1736719at2"/>
<reference evidence="2 3" key="1">
    <citation type="submission" date="2018-03" db="EMBL/GenBank/DDBJ databases">
        <title>Genome sequence of Clostridium liquoris DSM 100320.</title>
        <authorList>
            <person name="Poehlein A."/>
            <person name="Daniel R."/>
        </authorList>
    </citation>
    <scope>NUCLEOTIDE SEQUENCE [LARGE SCALE GENOMIC DNA]</scope>
    <source>
        <strain evidence="2 3">DSM 100320</strain>
    </source>
</reference>
<protein>
    <submittedName>
        <fullName evidence="2">Uncharacterized protein</fullName>
    </submittedName>
</protein>
<proteinExistence type="predicted"/>
<dbReference type="EMBL" id="PVXO01000012">
    <property type="protein sequence ID" value="PRR79935.1"/>
    <property type="molecule type" value="Genomic_DNA"/>
</dbReference>
<accession>A0A2T0B7V5</accession>
<name>A0A2T0B7V5_9CLOT</name>
<evidence type="ECO:0000313" key="2">
    <source>
        <dbReference type="EMBL" id="PRR79935.1"/>
    </source>
</evidence>
<evidence type="ECO:0000313" key="3">
    <source>
        <dbReference type="Proteomes" id="UP000239706"/>
    </source>
</evidence>
<feature type="coiled-coil region" evidence="1">
    <location>
        <begin position="382"/>
        <end position="416"/>
    </location>
</feature>
<dbReference type="RefSeq" id="WP_106062829.1">
    <property type="nucleotide sequence ID" value="NZ_PVXO01000012.1"/>
</dbReference>
<comment type="caution">
    <text evidence="2">The sequence shown here is derived from an EMBL/GenBank/DDBJ whole genome shotgun (WGS) entry which is preliminary data.</text>
</comment>